<organism evidence="1 2">
    <name type="scientific">Cladophialophora psammophila CBS 110553</name>
    <dbReference type="NCBI Taxonomy" id="1182543"/>
    <lineage>
        <taxon>Eukaryota</taxon>
        <taxon>Fungi</taxon>
        <taxon>Dikarya</taxon>
        <taxon>Ascomycota</taxon>
        <taxon>Pezizomycotina</taxon>
        <taxon>Eurotiomycetes</taxon>
        <taxon>Chaetothyriomycetidae</taxon>
        <taxon>Chaetothyriales</taxon>
        <taxon>Herpotrichiellaceae</taxon>
        <taxon>Cladophialophora</taxon>
    </lineage>
</organism>
<evidence type="ECO:0000313" key="1">
    <source>
        <dbReference type="EMBL" id="EXJ67492.1"/>
    </source>
</evidence>
<gene>
    <name evidence="1" type="ORF">A1O5_09505</name>
</gene>
<evidence type="ECO:0000313" key="2">
    <source>
        <dbReference type="Proteomes" id="UP000019471"/>
    </source>
</evidence>
<dbReference type="RefSeq" id="XP_007748274.1">
    <property type="nucleotide sequence ID" value="XM_007750084.1"/>
</dbReference>
<keyword evidence="2" id="KW-1185">Reference proteome</keyword>
<dbReference type="AlphaFoldDB" id="W9WH79"/>
<comment type="caution">
    <text evidence="1">The sequence shown here is derived from an EMBL/GenBank/DDBJ whole genome shotgun (WGS) entry which is preliminary data.</text>
</comment>
<evidence type="ECO:0008006" key="3">
    <source>
        <dbReference type="Google" id="ProtNLM"/>
    </source>
</evidence>
<dbReference type="Proteomes" id="UP000019471">
    <property type="component" value="Unassembled WGS sequence"/>
</dbReference>
<dbReference type="OrthoDB" id="4109707at2759"/>
<name>W9WH79_9EURO</name>
<sequence length="515" mass="57127">MASQTSISPQSTWPGERYPSQHDVEQANASLEPNFLDNFKRALLASPAALNNENLVHINLENRSSFIDGYTYPISTLSNFPDLSSDYDVDSLQQFFSHRFDKHILINSLPLPSQSQRSVPPYFKLALACLACASSPGRSTEHGQGEKARKLFQAGNDLWTVILEVDNREARTLEGAIAPVLLTMYGMLTADIDIWQRVEEQILPSASTIVRRMRLHESASSDGTITPTLLSGMKRSLVFGCTLLVSVLTALHMDIPCYLTSNEVGIQAGTSGAHFQEVYTSLLDDDSLLTPAVASREDAVLLITTILSDAICVRRSLGSLSAYTSRQSRQPKNPYLVLSPPSEYRRISDQLSGALERWKERFGSVVARDDMALYYFCRLYLSCPHLSLLPRLAAYPPAVQSVGLQKDLDRAERMSISDDSVRYAWAVLDHADGRSDAEQVVCPIWLPVTVFFAGLVIWAKTWMSEDSPMGLSDKPSGLKQLLAFKLELDQMPWPCCTEMACTLDRLVQTSRGSAC</sequence>
<dbReference type="EMBL" id="AMGX01000016">
    <property type="protein sequence ID" value="EXJ67492.1"/>
    <property type="molecule type" value="Genomic_DNA"/>
</dbReference>
<dbReference type="eggNOG" id="ENOG502SHA6">
    <property type="taxonomic scope" value="Eukaryota"/>
</dbReference>
<dbReference type="GeneID" id="19194201"/>
<accession>W9WH79</accession>
<protein>
    <recommendedName>
        <fullName evidence="3">Transcription factor domain-containing protein</fullName>
    </recommendedName>
</protein>
<proteinExistence type="predicted"/>
<dbReference type="HOGENOM" id="CLU_039650_0_0_1"/>
<reference evidence="1 2" key="1">
    <citation type="submission" date="2013-03" db="EMBL/GenBank/DDBJ databases">
        <title>The Genome Sequence of Cladophialophora psammophila CBS 110553.</title>
        <authorList>
            <consortium name="The Broad Institute Genomics Platform"/>
            <person name="Cuomo C."/>
            <person name="de Hoog S."/>
            <person name="Gorbushina A."/>
            <person name="Walker B."/>
            <person name="Young S.K."/>
            <person name="Zeng Q."/>
            <person name="Gargeya S."/>
            <person name="Fitzgerald M."/>
            <person name="Haas B."/>
            <person name="Abouelleil A."/>
            <person name="Allen A.W."/>
            <person name="Alvarado L."/>
            <person name="Arachchi H.M."/>
            <person name="Berlin A.M."/>
            <person name="Chapman S.B."/>
            <person name="Gainer-Dewar J."/>
            <person name="Goldberg J."/>
            <person name="Griggs A."/>
            <person name="Gujja S."/>
            <person name="Hansen M."/>
            <person name="Howarth C."/>
            <person name="Imamovic A."/>
            <person name="Ireland A."/>
            <person name="Larimer J."/>
            <person name="McCowan C."/>
            <person name="Murphy C."/>
            <person name="Pearson M."/>
            <person name="Poon T.W."/>
            <person name="Priest M."/>
            <person name="Roberts A."/>
            <person name="Saif S."/>
            <person name="Shea T."/>
            <person name="Sisk P."/>
            <person name="Sykes S."/>
            <person name="Wortman J."/>
            <person name="Nusbaum C."/>
            <person name="Birren B."/>
        </authorList>
    </citation>
    <scope>NUCLEOTIDE SEQUENCE [LARGE SCALE GENOMIC DNA]</scope>
    <source>
        <strain evidence="1 2">CBS 110553</strain>
    </source>
</reference>